<dbReference type="InterPro" id="IPR010982">
    <property type="entry name" value="Lambda_DNA-bd_dom_sf"/>
</dbReference>
<reference evidence="2 3" key="1">
    <citation type="journal article" date="2014" name="Int. J. Syst. Evol. Microbiol.">
        <title>Leptospira mayottensis sp. nov., a pathogenic species of the genus Leptospira isolated from humans.</title>
        <authorList>
            <person name="Bourhy P."/>
            <person name="Collet L."/>
            <person name="Brisse S."/>
            <person name="Picardeau M."/>
        </authorList>
    </citation>
    <scope>NUCLEOTIDE SEQUENCE [LARGE SCALE GENOMIC DNA]</scope>
    <source>
        <strain evidence="2 3">200901122</strain>
    </source>
</reference>
<keyword evidence="2" id="KW-0238">DNA-binding</keyword>
<dbReference type="EMBL" id="AKWM02000078">
    <property type="protein sequence ID" value="EKR98486.1"/>
    <property type="molecule type" value="Genomic_DNA"/>
</dbReference>
<sequence>MSECNLHAAAIARIGGITPTAVHNYIAGIRQISFELAYGLMKVLGYNPFWLILGEGEKRFPPGAWQLLTTGQSELFEKVDRERILMKQIEAKNVLEIVTRILDLNQSDLVLFKTVFDRMFPPEKRE</sequence>
<dbReference type="Gene3D" id="1.10.260.40">
    <property type="entry name" value="lambda repressor-like DNA-binding domains"/>
    <property type="match status" value="1"/>
</dbReference>
<dbReference type="Proteomes" id="UP000001343">
    <property type="component" value="Unassembled WGS sequence"/>
</dbReference>
<gene>
    <name evidence="2" type="ORF">LEP1GSC125_1857</name>
</gene>
<organism evidence="2 3">
    <name type="scientific">Leptospira mayottensis 200901122</name>
    <dbReference type="NCBI Taxonomy" id="1193010"/>
    <lineage>
        <taxon>Bacteria</taxon>
        <taxon>Pseudomonadati</taxon>
        <taxon>Spirochaetota</taxon>
        <taxon>Spirochaetia</taxon>
        <taxon>Leptospirales</taxon>
        <taxon>Leptospiraceae</taxon>
        <taxon>Leptospira</taxon>
    </lineage>
</organism>
<evidence type="ECO:0000259" key="1">
    <source>
        <dbReference type="Pfam" id="PF01381"/>
    </source>
</evidence>
<comment type="caution">
    <text evidence="2">The sequence shown here is derived from an EMBL/GenBank/DDBJ whole genome shotgun (WGS) entry which is preliminary data.</text>
</comment>
<protein>
    <submittedName>
        <fullName evidence="2">DNA-binding helix-turn-helix protein</fullName>
    </submittedName>
</protein>
<dbReference type="AlphaFoldDB" id="A0AA87SV39"/>
<dbReference type="CDD" id="cd00093">
    <property type="entry name" value="HTH_XRE"/>
    <property type="match status" value="1"/>
</dbReference>
<dbReference type="InterPro" id="IPR001387">
    <property type="entry name" value="Cro/C1-type_HTH"/>
</dbReference>
<proteinExistence type="predicted"/>
<name>A0AA87SV39_9LEPT</name>
<dbReference type="SUPFAM" id="SSF47413">
    <property type="entry name" value="lambda repressor-like DNA-binding domains"/>
    <property type="match status" value="1"/>
</dbReference>
<dbReference type="Pfam" id="PF01381">
    <property type="entry name" value="HTH_3"/>
    <property type="match status" value="1"/>
</dbReference>
<feature type="domain" description="HTH cro/C1-type" evidence="1">
    <location>
        <begin position="4"/>
        <end position="51"/>
    </location>
</feature>
<accession>A0AA87SV39</accession>
<evidence type="ECO:0000313" key="2">
    <source>
        <dbReference type="EMBL" id="EKR98486.1"/>
    </source>
</evidence>
<dbReference type="GO" id="GO:0003677">
    <property type="term" value="F:DNA binding"/>
    <property type="evidence" value="ECO:0007669"/>
    <property type="project" value="UniProtKB-KW"/>
</dbReference>
<evidence type="ECO:0000313" key="3">
    <source>
        <dbReference type="Proteomes" id="UP000001343"/>
    </source>
</evidence>